<comment type="similarity">
    <text evidence="5">Belongs to the laat-1 family.</text>
</comment>
<keyword evidence="2 8" id="KW-0812">Transmembrane</keyword>
<dbReference type="OrthoDB" id="8048523at2759"/>
<dbReference type="SMART" id="SM00679">
    <property type="entry name" value="CTNS"/>
    <property type="match status" value="2"/>
</dbReference>
<dbReference type="FunFam" id="1.20.1280.290:FF:000009">
    <property type="entry name" value="PQ loop repeat family protein"/>
    <property type="match status" value="1"/>
</dbReference>
<dbReference type="EMBL" id="KL197713">
    <property type="protein sequence ID" value="KDQ60972.1"/>
    <property type="molecule type" value="Genomic_DNA"/>
</dbReference>
<feature type="transmembrane region" description="Helical" evidence="8">
    <location>
        <begin position="500"/>
        <end position="523"/>
    </location>
</feature>
<dbReference type="GO" id="GO:0000329">
    <property type="term" value="C:fungal-type vacuole membrane"/>
    <property type="evidence" value="ECO:0007669"/>
    <property type="project" value="TreeGrafter"/>
</dbReference>
<dbReference type="Gene3D" id="1.20.1280.290">
    <property type="match status" value="2"/>
</dbReference>
<feature type="compositionally biased region" description="Low complexity" evidence="7">
    <location>
        <begin position="569"/>
        <end position="581"/>
    </location>
</feature>
<protein>
    <recommendedName>
        <fullName evidence="11">PQ-loop-domain-containing protein</fullName>
    </recommendedName>
</protein>
<sequence length="581" mass="63767">MHISDWLGYTSIGCWLFAQFPQLLENARRRSVDGLALPFLLNWMLGDLSNLIGCLLTRQLPFQTYLATYFCFVDLTLVSQYLYYRSVSKPTPSAFPHVRTRTISSSTARRLSIERPGAPNYRAIAATAQHAAEAAAVLAAHQEDFSGVHRNGSRHWTGHGSGFDDDPVQFPTREATEMEVEGEDDVDEEALAKLCDSFHSEGGGSTLGHGGKRKHVSWSQERYASGQSRRGRSLGRGSRQATLSPITPITTLRSVPGPQQSVTSETHDAEGLLIRGRPLQREVGDDEEGGIEGGAEEWRAGNTTRRNSRASRMGASIVFLGAWALFGVGNLAAYKRGVFIPTTVTSTQVGHVVTSTSPEVSSTMDYPVDSTASVYPEDFLPPSEGSSEGFELELVELDLDEVTPSRDDGHTSPKPPPRDAEPSPERVIGRIFAWICTTLYLTSRLPQIWKNFARKSVEGLSMFLFVFAFLGNLFYVSSILSSPNMKLPPAEASAFIRESIPYLLGSGGTLMFDITIVMQSFLYRPRPHGHQKGKSKTMSGSAEEEAGLLATDSVFHHDQAHARARTTTRSRSTSFRTPAVI</sequence>
<keyword evidence="3 8" id="KW-1133">Transmembrane helix</keyword>
<dbReference type="PANTHER" id="PTHR16201">
    <property type="entry name" value="SEVEN TRANSMEMBRANE PROTEIN 1-RELATED"/>
    <property type="match status" value="1"/>
</dbReference>
<dbReference type="PANTHER" id="PTHR16201:SF34">
    <property type="entry name" value="LYSOSOMAL AMINO ACID TRANSPORTER 1"/>
    <property type="match status" value="1"/>
</dbReference>
<keyword evidence="4 8" id="KW-0472">Membrane</keyword>
<dbReference type="GO" id="GO:0015174">
    <property type="term" value="F:basic amino acid transmembrane transporter activity"/>
    <property type="evidence" value="ECO:0007669"/>
    <property type="project" value="TreeGrafter"/>
</dbReference>
<dbReference type="Proteomes" id="UP000027265">
    <property type="component" value="Unassembled WGS sequence"/>
</dbReference>
<evidence type="ECO:0000313" key="9">
    <source>
        <dbReference type="EMBL" id="KDQ60972.1"/>
    </source>
</evidence>
<feature type="transmembrane region" description="Helical" evidence="8">
    <location>
        <begin position="315"/>
        <end position="334"/>
    </location>
</feature>
<keyword evidence="10" id="KW-1185">Reference proteome</keyword>
<gene>
    <name evidence="9" type="ORF">JAAARDRAFT_31968</name>
</gene>
<name>A0A067QBW1_9AGAM</name>
<evidence type="ECO:0000256" key="7">
    <source>
        <dbReference type="SAM" id="MobiDB-lite"/>
    </source>
</evidence>
<feature type="region of interest" description="Disordered" evidence="7">
    <location>
        <begin position="200"/>
        <end position="269"/>
    </location>
</feature>
<evidence type="ECO:0008006" key="11">
    <source>
        <dbReference type="Google" id="ProtNLM"/>
    </source>
</evidence>
<dbReference type="STRING" id="933084.A0A067QBW1"/>
<feature type="region of interest" description="Disordered" evidence="7">
    <location>
        <begin position="560"/>
        <end position="581"/>
    </location>
</feature>
<evidence type="ECO:0000256" key="3">
    <source>
        <dbReference type="ARBA" id="ARBA00022989"/>
    </source>
</evidence>
<feature type="compositionally biased region" description="Basic and acidic residues" evidence="7">
    <location>
        <begin position="403"/>
        <end position="424"/>
    </location>
</feature>
<evidence type="ECO:0000313" key="10">
    <source>
        <dbReference type="Proteomes" id="UP000027265"/>
    </source>
</evidence>
<comment type="subcellular location">
    <subcellularLocation>
        <location evidence="1">Membrane</location>
        <topology evidence="1">Multi-pass membrane protein</topology>
    </subcellularLocation>
</comment>
<feature type="region of interest" description="Disordered" evidence="7">
    <location>
        <begin position="283"/>
        <end position="310"/>
    </location>
</feature>
<dbReference type="InParanoid" id="A0A067QBW1"/>
<evidence type="ECO:0000256" key="8">
    <source>
        <dbReference type="SAM" id="Phobius"/>
    </source>
</evidence>
<evidence type="ECO:0000256" key="2">
    <source>
        <dbReference type="ARBA" id="ARBA00022692"/>
    </source>
</evidence>
<feature type="region of interest" description="Disordered" evidence="7">
    <location>
        <begin position="402"/>
        <end position="424"/>
    </location>
</feature>
<dbReference type="AlphaFoldDB" id="A0A067QBW1"/>
<dbReference type="InterPro" id="IPR051415">
    <property type="entry name" value="LAAT-1"/>
</dbReference>
<evidence type="ECO:0000256" key="6">
    <source>
        <dbReference type="ARBA" id="ARBA00050768"/>
    </source>
</evidence>
<dbReference type="Pfam" id="PF04193">
    <property type="entry name" value="PQ-loop"/>
    <property type="match status" value="2"/>
</dbReference>
<reference evidence="10" key="1">
    <citation type="journal article" date="2014" name="Proc. Natl. Acad. Sci. U.S.A.">
        <title>Extensive sampling of basidiomycete genomes demonstrates inadequacy of the white-rot/brown-rot paradigm for wood decay fungi.</title>
        <authorList>
            <person name="Riley R."/>
            <person name="Salamov A.A."/>
            <person name="Brown D.W."/>
            <person name="Nagy L.G."/>
            <person name="Floudas D."/>
            <person name="Held B.W."/>
            <person name="Levasseur A."/>
            <person name="Lombard V."/>
            <person name="Morin E."/>
            <person name="Otillar R."/>
            <person name="Lindquist E.A."/>
            <person name="Sun H."/>
            <person name="LaButti K.M."/>
            <person name="Schmutz J."/>
            <person name="Jabbour D."/>
            <person name="Luo H."/>
            <person name="Baker S.E."/>
            <person name="Pisabarro A.G."/>
            <person name="Walton J.D."/>
            <person name="Blanchette R.A."/>
            <person name="Henrissat B."/>
            <person name="Martin F."/>
            <person name="Cullen D."/>
            <person name="Hibbett D.S."/>
            <person name="Grigoriev I.V."/>
        </authorList>
    </citation>
    <scope>NUCLEOTIDE SEQUENCE [LARGE SCALE GENOMIC DNA]</scope>
    <source>
        <strain evidence="10">MUCL 33604</strain>
    </source>
</reference>
<comment type="catalytic activity">
    <reaction evidence="6">
        <text>L-histidine(out) + L-arginine(in) = L-histidine(in) + L-arginine(out)</text>
        <dbReference type="Rhea" id="RHEA:71063"/>
        <dbReference type="ChEBI" id="CHEBI:32682"/>
        <dbReference type="ChEBI" id="CHEBI:57595"/>
    </reaction>
</comment>
<feature type="compositionally biased region" description="Polar residues" evidence="7">
    <location>
        <begin position="241"/>
        <end position="264"/>
    </location>
</feature>
<evidence type="ECO:0000256" key="5">
    <source>
        <dbReference type="ARBA" id="ARBA00038039"/>
    </source>
</evidence>
<dbReference type="GO" id="GO:0034488">
    <property type="term" value="P:basic amino acid transmembrane export from vacuole"/>
    <property type="evidence" value="ECO:0007669"/>
    <property type="project" value="TreeGrafter"/>
</dbReference>
<feature type="transmembrane region" description="Helical" evidence="8">
    <location>
        <begin position="457"/>
        <end position="480"/>
    </location>
</feature>
<evidence type="ECO:0000256" key="1">
    <source>
        <dbReference type="ARBA" id="ARBA00004141"/>
    </source>
</evidence>
<organism evidence="9 10">
    <name type="scientific">Jaapia argillacea MUCL 33604</name>
    <dbReference type="NCBI Taxonomy" id="933084"/>
    <lineage>
        <taxon>Eukaryota</taxon>
        <taxon>Fungi</taxon>
        <taxon>Dikarya</taxon>
        <taxon>Basidiomycota</taxon>
        <taxon>Agaricomycotina</taxon>
        <taxon>Agaricomycetes</taxon>
        <taxon>Agaricomycetidae</taxon>
        <taxon>Jaapiales</taxon>
        <taxon>Jaapiaceae</taxon>
        <taxon>Jaapia</taxon>
    </lineage>
</organism>
<accession>A0A067QBW1</accession>
<dbReference type="InterPro" id="IPR006603">
    <property type="entry name" value="PQ-loop_rpt"/>
</dbReference>
<evidence type="ECO:0000256" key="4">
    <source>
        <dbReference type="ARBA" id="ARBA00023136"/>
    </source>
</evidence>
<dbReference type="HOGENOM" id="CLU_019699_6_0_1"/>
<proteinExistence type="inferred from homology"/>